<accession>A0A345XVK1</accession>
<dbReference type="InterPro" id="IPR006059">
    <property type="entry name" value="SBP"/>
</dbReference>
<dbReference type="PROSITE" id="PS51257">
    <property type="entry name" value="PROKAR_LIPOPROTEIN"/>
    <property type="match status" value="1"/>
</dbReference>
<evidence type="ECO:0000313" key="2">
    <source>
        <dbReference type="EMBL" id="AXK35667.1"/>
    </source>
</evidence>
<dbReference type="PANTHER" id="PTHR43649:SF30">
    <property type="entry name" value="ABC TRANSPORTER SUBSTRATE-BINDING PROTEIN"/>
    <property type="match status" value="1"/>
</dbReference>
<dbReference type="Proteomes" id="UP000254425">
    <property type="component" value="Chromosome"/>
</dbReference>
<dbReference type="Pfam" id="PF01547">
    <property type="entry name" value="SBP_bac_1"/>
    <property type="match status" value="1"/>
</dbReference>
<dbReference type="Gene3D" id="3.40.190.10">
    <property type="entry name" value="Periplasmic binding protein-like II"/>
    <property type="match status" value="2"/>
</dbReference>
<sequence>MQRRRFLGLAATGMAGAAGLTASACSGGTGSGDGVTLKLVAADYGDPGGDNGSQAYWDGLARSFEKQHPDIAVDVSVLSWNEVDKKVAAMVADGTPPDIAQIGSYADYAARGRLYSVGELLPIPVQADYLPSLAEAGEVNRMQYGLPFVSSTRLLFYNKALFARAGLDPEEPPGSWAELRKAARALKAADVRIPYGLPLGPEEAPAETMMWLLSGGGGYTDNGDSYVLDSPENIATFEWLRDSLVGAGLTGDAAPADTNRQDLFDAFGRGEVGMLNGHPTLMQQADRKHVEYGTAVLPGKNGPASSTMGVADWAMAFKQNGHGEAAGKFLAYAFDVDRHYDFVSRYDLLPVTTSASARMRSDGSQKKLRKFLDQLPRAEFYPVGKVSWGKVSAEIKRKIGRAVAENGEPANVLGALQQTAEAEESAGGGR</sequence>
<dbReference type="KEGG" id="sarm:DVA86_26535"/>
<dbReference type="AlphaFoldDB" id="A0A345XVK1"/>
<evidence type="ECO:0000256" key="1">
    <source>
        <dbReference type="SAM" id="SignalP"/>
    </source>
</evidence>
<name>A0A345XVK1_9ACTN</name>
<dbReference type="InterPro" id="IPR050490">
    <property type="entry name" value="Bact_solute-bd_prot1"/>
</dbReference>
<feature type="chain" id="PRO_5016657935" evidence="1">
    <location>
        <begin position="25"/>
        <end position="430"/>
    </location>
</feature>
<reference evidence="2 3" key="1">
    <citation type="submission" date="2018-07" db="EMBL/GenBank/DDBJ databases">
        <title>Draft genome of the type strain Streptomyces armeniacus ATCC 15676.</title>
        <authorList>
            <person name="Labana P."/>
            <person name="Gosse J.T."/>
            <person name="Boddy C.N."/>
        </authorList>
    </citation>
    <scope>NUCLEOTIDE SEQUENCE [LARGE SCALE GENOMIC DNA]</scope>
    <source>
        <strain evidence="2 3">ATCC 15676</strain>
    </source>
</reference>
<protein>
    <submittedName>
        <fullName evidence="2">Extracellular solute-binding protein</fullName>
    </submittedName>
</protein>
<organism evidence="2 3">
    <name type="scientific">Streptomyces armeniacus</name>
    <dbReference type="NCBI Taxonomy" id="83291"/>
    <lineage>
        <taxon>Bacteria</taxon>
        <taxon>Bacillati</taxon>
        <taxon>Actinomycetota</taxon>
        <taxon>Actinomycetes</taxon>
        <taxon>Kitasatosporales</taxon>
        <taxon>Streptomycetaceae</taxon>
        <taxon>Streptomyces</taxon>
    </lineage>
</organism>
<dbReference type="SUPFAM" id="SSF53850">
    <property type="entry name" value="Periplasmic binding protein-like II"/>
    <property type="match status" value="1"/>
</dbReference>
<feature type="signal peptide" evidence="1">
    <location>
        <begin position="1"/>
        <end position="24"/>
    </location>
</feature>
<proteinExistence type="predicted"/>
<dbReference type="PANTHER" id="PTHR43649">
    <property type="entry name" value="ARABINOSE-BINDING PROTEIN-RELATED"/>
    <property type="match status" value="1"/>
</dbReference>
<keyword evidence="3" id="KW-1185">Reference proteome</keyword>
<gene>
    <name evidence="2" type="ORF">DVA86_26535</name>
</gene>
<evidence type="ECO:0000313" key="3">
    <source>
        <dbReference type="Proteomes" id="UP000254425"/>
    </source>
</evidence>
<dbReference type="RefSeq" id="WP_208881983.1">
    <property type="nucleotide sequence ID" value="NZ_CP031320.1"/>
</dbReference>
<keyword evidence="1" id="KW-0732">Signal</keyword>
<dbReference type="EMBL" id="CP031320">
    <property type="protein sequence ID" value="AXK35667.1"/>
    <property type="molecule type" value="Genomic_DNA"/>
</dbReference>